<feature type="domain" description="GGDEF" evidence="1">
    <location>
        <begin position="173"/>
        <end position="303"/>
    </location>
</feature>
<dbReference type="InterPro" id="IPR043128">
    <property type="entry name" value="Rev_trsase/Diguanyl_cyclase"/>
</dbReference>
<dbReference type="Proteomes" id="UP001559623">
    <property type="component" value="Unassembled WGS sequence"/>
</dbReference>
<dbReference type="PANTHER" id="PTHR33121:SF79">
    <property type="entry name" value="CYCLIC DI-GMP PHOSPHODIESTERASE PDED-RELATED"/>
    <property type="match status" value="1"/>
</dbReference>
<evidence type="ECO:0000313" key="3">
    <source>
        <dbReference type="Proteomes" id="UP001559623"/>
    </source>
</evidence>
<sequence length="303" mass="34067">MGTTCGTPLAGYEKQCVELLLEKLGAVTFDYDIEKDVLLLAKAREGMQERRLEDFCRTLCTEKRGMIHPDSVERLVALLRGQATDAREILLDMAEEPKGRYAWYEIAVKPQRDETGRTVHTLGILWDIESSMGKMEQSFARFRSERDPITGIMNGAGLEKAVQTYLSGHGRDESNVLMVLSFDNMKQLAEQRGKHWADQLLVRICKAIGSFFRAGDVLAHLGGGQFAVFVKDMERTDVIDMKARAIQTLFETENAQFGDYGLCCRIASSYYPEDGRGFEALLGTAKQRSAMEREAEKPVKTMV</sequence>
<protein>
    <submittedName>
        <fullName evidence="2">Diguanylate cyclase</fullName>
        <ecNumber evidence="2">2.7.7.65</ecNumber>
    </submittedName>
</protein>
<reference evidence="2 3" key="1">
    <citation type="submission" date="2023-04" db="EMBL/GenBank/DDBJ databases">
        <title>Genome Sequence of Selenomonas sputigena ATCC 33150.</title>
        <authorList>
            <person name="Miller D.P."/>
            <person name="Anvari S."/>
            <person name="Polson S.W."/>
            <person name="Macdonald M."/>
            <person name="Mcdowell J.V."/>
        </authorList>
    </citation>
    <scope>NUCLEOTIDE SEQUENCE [LARGE SCALE GENOMIC DNA]</scope>
    <source>
        <strain evidence="2 3">ATCC 33150</strain>
    </source>
</reference>
<dbReference type="Gene3D" id="3.30.450.20">
    <property type="entry name" value="PAS domain"/>
    <property type="match status" value="1"/>
</dbReference>
<dbReference type="SMART" id="SM00267">
    <property type="entry name" value="GGDEF"/>
    <property type="match status" value="1"/>
</dbReference>
<name>A0ABV3X5A0_9FIRM</name>
<accession>A0ABV3X5A0</accession>
<dbReference type="EC" id="2.7.7.65" evidence="2"/>
<dbReference type="Pfam" id="PF00990">
    <property type="entry name" value="GGDEF"/>
    <property type="match status" value="1"/>
</dbReference>
<dbReference type="InterPro" id="IPR000160">
    <property type="entry name" value="GGDEF_dom"/>
</dbReference>
<proteinExistence type="predicted"/>
<dbReference type="SUPFAM" id="SSF55073">
    <property type="entry name" value="Nucleotide cyclase"/>
    <property type="match status" value="1"/>
</dbReference>
<dbReference type="RefSeq" id="WP_368846694.1">
    <property type="nucleotide sequence ID" value="NZ_CP194411.1"/>
</dbReference>
<evidence type="ECO:0000259" key="1">
    <source>
        <dbReference type="PROSITE" id="PS50887"/>
    </source>
</evidence>
<dbReference type="PROSITE" id="PS50887">
    <property type="entry name" value="GGDEF"/>
    <property type="match status" value="1"/>
</dbReference>
<dbReference type="GO" id="GO:0052621">
    <property type="term" value="F:diguanylate cyclase activity"/>
    <property type="evidence" value="ECO:0007669"/>
    <property type="project" value="UniProtKB-EC"/>
</dbReference>
<dbReference type="InterPro" id="IPR029787">
    <property type="entry name" value="Nucleotide_cyclase"/>
</dbReference>
<gene>
    <name evidence="2" type="ORF">QCO44_04890</name>
</gene>
<evidence type="ECO:0000313" key="2">
    <source>
        <dbReference type="EMBL" id="MEX5284980.1"/>
    </source>
</evidence>
<dbReference type="PANTHER" id="PTHR33121">
    <property type="entry name" value="CYCLIC DI-GMP PHOSPHODIESTERASE PDEF"/>
    <property type="match status" value="1"/>
</dbReference>
<comment type="caution">
    <text evidence="2">The sequence shown here is derived from an EMBL/GenBank/DDBJ whole genome shotgun (WGS) entry which is preliminary data.</text>
</comment>
<dbReference type="EMBL" id="JARVLH010000002">
    <property type="protein sequence ID" value="MEX5284980.1"/>
    <property type="molecule type" value="Genomic_DNA"/>
</dbReference>
<dbReference type="Gene3D" id="3.30.70.270">
    <property type="match status" value="1"/>
</dbReference>
<keyword evidence="2" id="KW-0548">Nucleotidyltransferase</keyword>
<keyword evidence="3" id="KW-1185">Reference proteome</keyword>
<keyword evidence="2" id="KW-0808">Transferase</keyword>
<dbReference type="NCBIfam" id="TIGR00254">
    <property type="entry name" value="GGDEF"/>
    <property type="match status" value="1"/>
</dbReference>
<dbReference type="InterPro" id="IPR050706">
    <property type="entry name" value="Cyclic-di-GMP_PDE-like"/>
</dbReference>
<organism evidence="2 3">
    <name type="scientific">Selenomonas sputigena</name>
    <dbReference type="NCBI Taxonomy" id="69823"/>
    <lineage>
        <taxon>Bacteria</taxon>
        <taxon>Bacillati</taxon>
        <taxon>Bacillota</taxon>
        <taxon>Negativicutes</taxon>
        <taxon>Selenomonadales</taxon>
        <taxon>Selenomonadaceae</taxon>
        <taxon>Selenomonas</taxon>
    </lineage>
</organism>